<dbReference type="InterPro" id="IPR009875">
    <property type="entry name" value="PilZ_domain"/>
</dbReference>
<sequence>MSLTPSGKERRSIKRHQLQDYLKIYNRNTMRVMGSIGNISCNGLMLISSVPVLIGAVYNMRIILPDDDIGERYLDFDARCHWCKPDVGPEYFDSGYSIVNAGDDILDLVETLKNYFTFGEVC</sequence>
<feature type="domain" description="PilZ" evidence="1">
    <location>
        <begin position="9"/>
        <end position="90"/>
    </location>
</feature>
<protein>
    <recommendedName>
        <fullName evidence="1">PilZ domain-containing protein</fullName>
    </recommendedName>
</protein>
<dbReference type="Pfam" id="PF07238">
    <property type="entry name" value="PilZ"/>
    <property type="match status" value="1"/>
</dbReference>
<accession>A0A081KEM2</accession>
<comment type="caution">
    <text evidence="2">The sequence shown here is derived from an EMBL/GenBank/DDBJ whole genome shotgun (WGS) entry which is preliminary data.</text>
</comment>
<organism evidence="2 3">
    <name type="scientific">Endozoicomonas elysicola</name>
    <dbReference type="NCBI Taxonomy" id="305900"/>
    <lineage>
        <taxon>Bacteria</taxon>
        <taxon>Pseudomonadati</taxon>
        <taxon>Pseudomonadota</taxon>
        <taxon>Gammaproteobacteria</taxon>
        <taxon>Oceanospirillales</taxon>
        <taxon>Endozoicomonadaceae</taxon>
        <taxon>Endozoicomonas</taxon>
    </lineage>
</organism>
<keyword evidence="3" id="KW-1185">Reference proteome</keyword>
<proteinExistence type="predicted"/>
<dbReference type="Proteomes" id="UP000027997">
    <property type="component" value="Unassembled WGS sequence"/>
</dbReference>
<dbReference type="eggNOG" id="ENOG5032ZI4">
    <property type="taxonomic scope" value="Bacteria"/>
</dbReference>
<name>A0A081KEM2_9GAMM</name>
<dbReference type="AlphaFoldDB" id="A0A081KEM2"/>
<gene>
    <name evidence="2" type="ORF">GV64_19345</name>
</gene>
<evidence type="ECO:0000313" key="2">
    <source>
        <dbReference type="EMBL" id="KEI72598.1"/>
    </source>
</evidence>
<evidence type="ECO:0000259" key="1">
    <source>
        <dbReference type="Pfam" id="PF07238"/>
    </source>
</evidence>
<dbReference type="EMBL" id="JOJP01000001">
    <property type="protein sequence ID" value="KEI72598.1"/>
    <property type="molecule type" value="Genomic_DNA"/>
</dbReference>
<reference evidence="2 3" key="1">
    <citation type="submission" date="2014-06" db="EMBL/GenBank/DDBJ databases">
        <title>Whole Genome Sequences of Three Symbiotic Endozoicomonas Bacteria.</title>
        <authorList>
            <person name="Neave M.J."/>
            <person name="Apprill A."/>
            <person name="Voolstra C.R."/>
        </authorList>
    </citation>
    <scope>NUCLEOTIDE SEQUENCE [LARGE SCALE GENOMIC DNA]</scope>
    <source>
        <strain evidence="2 3">DSM 22380</strain>
    </source>
</reference>
<evidence type="ECO:0000313" key="3">
    <source>
        <dbReference type="Proteomes" id="UP000027997"/>
    </source>
</evidence>
<dbReference type="SUPFAM" id="SSF141371">
    <property type="entry name" value="PilZ domain-like"/>
    <property type="match status" value="1"/>
</dbReference>
<dbReference type="GO" id="GO:0035438">
    <property type="term" value="F:cyclic-di-GMP binding"/>
    <property type="evidence" value="ECO:0007669"/>
    <property type="project" value="InterPro"/>
</dbReference>
<dbReference type="RefSeq" id="WP_020584966.1">
    <property type="nucleotide sequence ID" value="NZ_JOJP01000001.1"/>
</dbReference>